<keyword evidence="1" id="KW-0472">Membrane</keyword>
<proteinExistence type="predicted"/>
<keyword evidence="3" id="KW-1185">Reference proteome</keyword>
<evidence type="ECO:0000313" key="3">
    <source>
        <dbReference type="Proteomes" id="UP000198850"/>
    </source>
</evidence>
<keyword evidence="1" id="KW-0812">Transmembrane</keyword>
<evidence type="ECO:0000256" key="1">
    <source>
        <dbReference type="SAM" id="Phobius"/>
    </source>
</evidence>
<accession>A0A1H4BN49</accession>
<dbReference type="Proteomes" id="UP000198850">
    <property type="component" value="Unassembled WGS sequence"/>
</dbReference>
<dbReference type="AlphaFoldDB" id="A0A1H4BN49"/>
<sequence length="116" mass="13548">MGNIRSARETIINEWEWDEEELSFINSLNDNQCSRLAANMKKASLYNSVFMISKYTIFALFIAVYTLRYFQLSRLALVIQMIIIPVGILAVFSFFMLRRVEANPDYRSLFLNDSKS</sequence>
<organism evidence="2 3">
    <name type="scientific">Pedobacter hartonius</name>
    <dbReference type="NCBI Taxonomy" id="425514"/>
    <lineage>
        <taxon>Bacteria</taxon>
        <taxon>Pseudomonadati</taxon>
        <taxon>Bacteroidota</taxon>
        <taxon>Sphingobacteriia</taxon>
        <taxon>Sphingobacteriales</taxon>
        <taxon>Sphingobacteriaceae</taxon>
        <taxon>Pedobacter</taxon>
    </lineage>
</organism>
<dbReference type="OrthoDB" id="770555at2"/>
<name>A0A1H4BN49_9SPHI</name>
<reference evidence="2 3" key="1">
    <citation type="submission" date="2016-10" db="EMBL/GenBank/DDBJ databases">
        <authorList>
            <person name="de Groot N.N."/>
        </authorList>
    </citation>
    <scope>NUCLEOTIDE SEQUENCE [LARGE SCALE GENOMIC DNA]</scope>
    <source>
        <strain evidence="2 3">DSM 19033</strain>
    </source>
</reference>
<evidence type="ECO:0000313" key="2">
    <source>
        <dbReference type="EMBL" id="SEA49484.1"/>
    </source>
</evidence>
<protein>
    <submittedName>
        <fullName evidence="2">Uncharacterized protein</fullName>
    </submittedName>
</protein>
<dbReference type="RefSeq" id="WP_090556016.1">
    <property type="nucleotide sequence ID" value="NZ_FNRA01000003.1"/>
</dbReference>
<keyword evidence="1" id="KW-1133">Transmembrane helix</keyword>
<gene>
    <name evidence="2" type="ORF">SAMN05443550_103409</name>
</gene>
<feature type="transmembrane region" description="Helical" evidence="1">
    <location>
        <begin position="45"/>
        <end position="65"/>
    </location>
</feature>
<dbReference type="EMBL" id="FNRA01000003">
    <property type="protein sequence ID" value="SEA49484.1"/>
    <property type="molecule type" value="Genomic_DNA"/>
</dbReference>
<feature type="transmembrane region" description="Helical" evidence="1">
    <location>
        <begin position="77"/>
        <end position="97"/>
    </location>
</feature>